<accession>A0ABD2MPV5</accession>
<dbReference type="EMBL" id="JABFTP020000021">
    <property type="protein sequence ID" value="KAL3268435.1"/>
    <property type="molecule type" value="Genomic_DNA"/>
</dbReference>
<sequence length="128" mass="14392">MDQTEEENENPPKINITESHEINQTETEGGENISISSEKINEIIESGGACSQDVEFSSSENNVEVLNSIDVDTENDCEYVSEVMYEGSGGQDCENRIFARVSEDGNWLLRWDVKNQKQDDFVALCYQG</sequence>
<proteinExistence type="predicted"/>
<dbReference type="Proteomes" id="UP001516400">
    <property type="component" value="Unassembled WGS sequence"/>
</dbReference>
<evidence type="ECO:0000313" key="2">
    <source>
        <dbReference type="EMBL" id="KAL3268435.1"/>
    </source>
</evidence>
<gene>
    <name evidence="2" type="ORF">HHI36_007546</name>
</gene>
<keyword evidence="3" id="KW-1185">Reference proteome</keyword>
<organism evidence="2 3">
    <name type="scientific">Cryptolaemus montrouzieri</name>
    <dbReference type="NCBI Taxonomy" id="559131"/>
    <lineage>
        <taxon>Eukaryota</taxon>
        <taxon>Metazoa</taxon>
        <taxon>Ecdysozoa</taxon>
        <taxon>Arthropoda</taxon>
        <taxon>Hexapoda</taxon>
        <taxon>Insecta</taxon>
        <taxon>Pterygota</taxon>
        <taxon>Neoptera</taxon>
        <taxon>Endopterygota</taxon>
        <taxon>Coleoptera</taxon>
        <taxon>Polyphaga</taxon>
        <taxon>Cucujiformia</taxon>
        <taxon>Coccinelloidea</taxon>
        <taxon>Coccinellidae</taxon>
        <taxon>Scymninae</taxon>
        <taxon>Scymnini</taxon>
        <taxon>Cryptolaemus</taxon>
    </lineage>
</organism>
<evidence type="ECO:0000256" key="1">
    <source>
        <dbReference type="SAM" id="MobiDB-lite"/>
    </source>
</evidence>
<protein>
    <submittedName>
        <fullName evidence="2">Uncharacterized protein</fullName>
    </submittedName>
</protein>
<reference evidence="2 3" key="1">
    <citation type="journal article" date="2021" name="BMC Biol.">
        <title>Horizontally acquired antibacterial genes associated with adaptive radiation of ladybird beetles.</title>
        <authorList>
            <person name="Li H.S."/>
            <person name="Tang X.F."/>
            <person name="Huang Y.H."/>
            <person name="Xu Z.Y."/>
            <person name="Chen M.L."/>
            <person name="Du X.Y."/>
            <person name="Qiu B.Y."/>
            <person name="Chen P.T."/>
            <person name="Zhang W."/>
            <person name="Slipinski A."/>
            <person name="Escalona H.E."/>
            <person name="Waterhouse R.M."/>
            <person name="Zwick A."/>
            <person name="Pang H."/>
        </authorList>
    </citation>
    <scope>NUCLEOTIDE SEQUENCE [LARGE SCALE GENOMIC DNA]</scope>
    <source>
        <strain evidence="2">SYSU2018</strain>
    </source>
</reference>
<comment type="caution">
    <text evidence="2">The sequence shown here is derived from an EMBL/GenBank/DDBJ whole genome shotgun (WGS) entry which is preliminary data.</text>
</comment>
<feature type="region of interest" description="Disordered" evidence="1">
    <location>
        <begin position="1"/>
        <end position="34"/>
    </location>
</feature>
<evidence type="ECO:0000313" key="3">
    <source>
        <dbReference type="Proteomes" id="UP001516400"/>
    </source>
</evidence>
<name>A0ABD2MPV5_9CUCU</name>
<dbReference type="AlphaFoldDB" id="A0ABD2MPV5"/>